<evidence type="ECO:0000256" key="1">
    <source>
        <dbReference type="SAM" id="SignalP"/>
    </source>
</evidence>
<dbReference type="PANTHER" id="PTHR38834:SF3">
    <property type="entry name" value="SOLUTE-BINDING PROTEIN FAMILY 3_N-TERMINAL DOMAIN-CONTAINING PROTEIN"/>
    <property type="match status" value="1"/>
</dbReference>
<gene>
    <name evidence="3" type="ORF">DPRO_2040</name>
</gene>
<dbReference type="KEGG" id="pprf:DPRO_2040"/>
<dbReference type="SUPFAM" id="SSF53850">
    <property type="entry name" value="Periplasmic binding protein-like II"/>
    <property type="match status" value="1"/>
</dbReference>
<dbReference type="InterPro" id="IPR001638">
    <property type="entry name" value="Solute-binding_3/MltF_N"/>
</dbReference>
<evidence type="ECO:0000313" key="3">
    <source>
        <dbReference type="EMBL" id="SOB58944.1"/>
    </source>
</evidence>
<sequence>MRHSLVVFLCFMIIAIVPPAHARELSVYCEYPAPKDSDLYGGRLIYEQVWELLRRAGFDTQIETVSWKRGYAEALIRADVALFPTTFTKEREPLFHWIGPILEVEWAFFAHADSGISVNSLEEAKAVKSIGTYAQDSKEVWLKNHGFNNLVSVLDNITNLKKLYEGRIDLMVGSPGVTDNWPAEHGYDSSKMVTAFKFNTVKLYFAVSKETSKETVSALRSAFDSMRKDGTIDAIYHQWAPGWLPPKD</sequence>
<dbReference type="EMBL" id="LT907975">
    <property type="protein sequence ID" value="SOB58944.1"/>
    <property type="molecule type" value="Genomic_DNA"/>
</dbReference>
<dbReference type="Proteomes" id="UP000219215">
    <property type="component" value="Chromosome DPRO"/>
</dbReference>
<keyword evidence="4" id="KW-1185">Reference proteome</keyword>
<keyword evidence="1" id="KW-0732">Signal</keyword>
<organism evidence="3 4">
    <name type="scientific">Pseudodesulfovibrio profundus</name>
    <dbReference type="NCBI Taxonomy" id="57320"/>
    <lineage>
        <taxon>Bacteria</taxon>
        <taxon>Pseudomonadati</taxon>
        <taxon>Thermodesulfobacteriota</taxon>
        <taxon>Desulfovibrionia</taxon>
        <taxon>Desulfovibrionales</taxon>
        <taxon>Desulfovibrionaceae</taxon>
    </lineage>
</organism>
<evidence type="ECO:0000313" key="4">
    <source>
        <dbReference type="Proteomes" id="UP000219215"/>
    </source>
</evidence>
<accession>A0A2C8F9X1</accession>
<feature type="signal peptide" evidence="1">
    <location>
        <begin position="1"/>
        <end position="22"/>
    </location>
</feature>
<feature type="chain" id="PRO_5012564488" description="Solute-binding protein family 3/N-terminal domain-containing protein" evidence="1">
    <location>
        <begin position="23"/>
        <end position="248"/>
    </location>
</feature>
<feature type="domain" description="Solute-binding protein family 3/N-terminal" evidence="2">
    <location>
        <begin position="51"/>
        <end position="240"/>
    </location>
</feature>
<reference evidence="4" key="1">
    <citation type="submission" date="2017-09" db="EMBL/GenBank/DDBJ databases">
        <authorList>
            <person name="Regsiter A."/>
            <person name="William W."/>
        </authorList>
    </citation>
    <scope>NUCLEOTIDE SEQUENCE [LARGE SCALE GENOMIC DNA]</scope>
    <source>
        <strain evidence="4">500-1</strain>
    </source>
</reference>
<evidence type="ECO:0000259" key="2">
    <source>
        <dbReference type="Pfam" id="PF00497"/>
    </source>
</evidence>
<dbReference type="AlphaFoldDB" id="A0A2C8F9X1"/>
<dbReference type="Gene3D" id="3.40.190.10">
    <property type="entry name" value="Periplasmic binding protein-like II"/>
    <property type="match status" value="2"/>
</dbReference>
<dbReference type="Pfam" id="PF00497">
    <property type="entry name" value="SBP_bac_3"/>
    <property type="match status" value="1"/>
</dbReference>
<protein>
    <recommendedName>
        <fullName evidence="2">Solute-binding protein family 3/N-terminal domain-containing protein</fullName>
    </recommendedName>
</protein>
<dbReference type="PANTHER" id="PTHR38834">
    <property type="entry name" value="PERIPLASMIC SUBSTRATE BINDING PROTEIN FAMILY 3"/>
    <property type="match status" value="1"/>
</dbReference>
<proteinExistence type="predicted"/>
<name>A0A2C8F9X1_9BACT</name>